<dbReference type="InterPro" id="IPR036005">
    <property type="entry name" value="Creatinase/aminopeptidase-like"/>
</dbReference>
<keyword evidence="2" id="KW-0645">Protease</keyword>
<evidence type="ECO:0000313" key="6">
    <source>
        <dbReference type="EMBL" id="SUZ85224.1"/>
    </source>
</evidence>
<dbReference type="GO" id="GO:0046872">
    <property type="term" value="F:metal ion binding"/>
    <property type="evidence" value="ECO:0007669"/>
    <property type="project" value="UniProtKB-KW"/>
</dbReference>
<dbReference type="HAMAP" id="MF_01974">
    <property type="entry name" value="MetAP_1"/>
    <property type="match status" value="1"/>
</dbReference>
<protein>
    <recommendedName>
        <fullName evidence="5">Peptidase M24 domain-containing protein</fullName>
    </recommendedName>
</protein>
<sequence length="255" mass="28241">MIPYKTLEEIKLVKESAQLVSKTLGELRNYIVPGALPIDLDKIAETFIRDNKAIPGFLGLYDFPNSLCISINEEVVHGIPGNKPLQNGDIISIDCGVLKNNFYGDHAYTFEVGEVSDEIKKLLKVTKESLYKGIKKLKVGNKIGDVSHEIQSYTESFGYGVVRELVGHGLGKNMHEDPEIPNYGLKNTGPKIQNGLVVAIEPMINLGTKDILQLNDGWTVITKDKKPSAHFEHNVAVINGKPNILSTFDYIESIH</sequence>
<reference evidence="6" key="1">
    <citation type="submission" date="2018-05" db="EMBL/GenBank/DDBJ databases">
        <authorList>
            <person name="Lanie J.A."/>
            <person name="Ng W.-L."/>
            <person name="Kazmierczak K.M."/>
            <person name="Andrzejewski T.M."/>
            <person name="Davidsen T.M."/>
            <person name="Wayne K.J."/>
            <person name="Tettelin H."/>
            <person name="Glass J.I."/>
            <person name="Rusch D."/>
            <person name="Podicherti R."/>
            <person name="Tsui H.-C.T."/>
            <person name="Winkler M.E."/>
        </authorList>
    </citation>
    <scope>NUCLEOTIDE SEQUENCE</scope>
</reference>
<gene>
    <name evidence="6" type="ORF">METZ01_LOCUS38078</name>
</gene>
<dbReference type="GO" id="GO:0006508">
    <property type="term" value="P:proteolysis"/>
    <property type="evidence" value="ECO:0007669"/>
    <property type="project" value="UniProtKB-KW"/>
</dbReference>
<proteinExistence type="inferred from homology"/>
<dbReference type="CDD" id="cd01086">
    <property type="entry name" value="MetAP1"/>
    <property type="match status" value="1"/>
</dbReference>
<accession>A0A381R1W9</accession>
<dbReference type="PANTHER" id="PTHR43330">
    <property type="entry name" value="METHIONINE AMINOPEPTIDASE"/>
    <property type="match status" value="1"/>
</dbReference>
<dbReference type="InterPro" id="IPR000994">
    <property type="entry name" value="Pept_M24"/>
</dbReference>
<organism evidence="6">
    <name type="scientific">marine metagenome</name>
    <dbReference type="NCBI Taxonomy" id="408172"/>
    <lineage>
        <taxon>unclassified sequences</taxon>
        <taxon>metagenomes</taxon>
        <taxon>ecological metagenomes</taxon>
    </lineage>
</organism>
<dbReference type="AlphaFoldDB" id="A0A381R1W9"/>
<dbReference type="PANTHER" id="PTHR43330:SF27">
    <property type="entry name" value="METHIONINE AMINOPEPTIDASE"/>
    <property type="match status" value="1"/>
</dbReference>
<dbReference type="EMBL" id="UINC01001626">
    <property type="protein sequence ID" value="SUZ85224.1"/>
    <property type="molecule type" value="Genomic_DNA"/>
</dbReference>
<keyword evidence="4" id="KW-0378">Hydrolase</keyword>
<evidence type="ECO:0000256" key="2">
    <source>
        <dbReference type="ARBA" id="ARBA00022670"/>
    </source>
</evidence>
<dbReference type="SUPFAM" id="SSF55920">
    <property type="entry name" value="Creatinase/aminopeptidase"/>
    <property type="match status" value="1"/>
</dbReference>
<dbReference type="GO" id="GO:0070006">
    <property type="term" value="F:metalloaminopeptidase activity"/>
    <property type="evidence" value="ECO:0007669"/>
    <property type="project" value="InterPro"/>
</dbReference>
<dbReference type="Pfam" id="PF00557">
    <property type="entry name" value="Peptidase_M24"/>
    <property type="match status" value="1"/>
</dbReference>
<evidence type="ECO:0000256" key="4">
    <source>
        <dbReference type="ARBA" id="ARBA00022801"/>
    </source>
</evidence>
<evidence type="ECO:0000259" key="5">
    <source>
        <dbReference type="Pfam" id="PF00557"/>
    </source>
</evidence>
<keyword evidence="1" id="KW-0031">Aminopeptidase</keyword>
<keyword evidence="3" id="KW-0479">Metal-binding</keyword>
<dbReference type="InterPro" id="IPR001714">
    <property type="entry name" value="Pept_M24_MAP"/>
</dbReference>
<name>A0A381R1W9_9ZZZZ</name>
<feature type="domain" description="Peptidase M24" evidence="5">
    <location>
        <begin position="12"/>
        <end position="237"/>
    </location>
</feature>
<dbReference type="NCBIfam" id="TIGR00500">
    <property type="entry name" value="met_pdase_I"/>
    <property type="match status" value="1"/>
</dbReference>
<dbReference type="Gene3D" id="3.90.230.10">
    <property type="entry name" value="Creatinase/methionine aminopeptidase superfamily"/>
    <property type="match status" value="1"/>
</dbReference>
<dbReference type="InterPro" id="IPR002467">
    <property type="entry name" value="Pept_M24A_MAP1"/>
</dbReference>
<dbReference type="GO" id="GO:0005829">
    <property type="term" value="C:cytosol"/>
    <property type="evidence" value="ECO:0007669"/>
    <property type="project" value="TreeGrafter"/>
</dbReference>
<evidence type="ECO:0000256" key="3">
    <source>
        <dbReference type="ARBA" id="ARBA00022723"/>
    </source>
</evidence>
<evidence type="ECO:0000256" key="1">
    <source>
        <dbReference type="ARBA" id="ARBA00022438"/>
    </source>
</evidence>
<dbReference type="PRINTS" id="PR00599">
    <property type="entry name" value="MAPEPTIDASE"/>
</dbReference>